<dbReference type="RefSeq" id="WP_345170479.1">
    <property type="nucleotide sequence ID" value="NZ_BAABFQ010000001.1"/>
</dbReference>
<sequence>MTDPTALLGTWSLTRVVDDRLAGERRDVRGSATLRLEAPGRVRWSEEGTMTWGGRSVPVSRTLYVVSDGESWDVHFEDGRLFHPWAVGAWVDHPCAPDHYRGLIEVGAGRWSVEWQARGPEKDYVMRTEHVRAEES</sequence>
<protein>
    <submittedName>
        <fullName evidence="2">DUF6314 family protein</fullName>
    </submittedName>
</protein>
<organism evidence="2 3">
    <name type="scientific">Nocardioides caricicola</name>
    <dbReference type="NCBI Taxonomy" id="634770"/>
    <lineage>
        <taxon>Bacteria</taxon>
        <taxon>Bacillati</taxon>
        <taxon>Actinomycetota</taxon>
        <taxon>Actinomycetes</taxon>
        <taxon>Propionibacteriales</taxon>
        <taxon>Nocardioidaceae</taxon>
        <taxon>Nocardioides</taxon>
    </lineage>
</organism>
<keyword evidence="3" id="KW-1185">Reference proteome</keyword>
<proteinExistence type="predicted"/>
<dbReference type="Pfam" id="PF19834">
    <property type="entry name" value="DUF6314"/>
    <property type="match status" value="1"/>
</dbReference>
<gene>
    <name evidence="2" type="ORF">ACFPKY_15580</name>
</gene>
<dbReference type="InterPro" id="IPR045632">
    <property type="entry name" value="DUF6314"/>
</dbReference>
<evidence type="ECO:0000313" key="2">
    <source>
        <dbReference type="EMBL" id="MFC5494537.1"/>
    </source>
</evidence>
<comment type="caution">
    <text evidence="2">The sequence shown here is derived from an EMBL/GenBank/DDBJ whole genome shotgun (WGS) entry which is preliminary data.</text>
</comment>
<name>A0ABW0N6F7_9ACTN</name>
<evidence type="ECO:0000259" key="1">
    <source>
        <dbReference type="Pfam" id="PF19834"/>
    </source>
</evidence>
<accession>A0ABW0N6F7</accession>
<dbReference type="Proteomes" id="UP001595956">
    <property type="component" value="Unassembled WGS sequence"/>
</dbReference>
<reference evidence="3" key="1">
    <citation type="journal article" date="2019" name="Int. J. Syst. Evol. Microbiol.">
        <title>The Global Catalogue of Microorganisms (GCM) 10K type strain sequencing project: providing services to taxonomists for standard genome sequencing and annotation.</title>
        <authorList>
            <consortium name="The Broad Institute Genomics Platform"/>
            <consortium name="The Broad Institute Genome Sequencing Center for Infectious Disease"/>
            <person name="Wu L."/>
            <person name="Ma J."/>
        </authorList>
    </citation>
    <scope>NUCLEOTIDE SEQUENCE [LARGE SCALE GENOMIC DNA]</scope>
    <source>
        <strain evidence="3">KACC 13778</strain>
    </source>
</reference>
<feature type="domain" description="DUF6314" evidence="1">
    <location>
        <begin position="7"/>
        <end position="132"/>
    </location>
</feature>
<dbReference type="EMBL" id="JBHSMD010000005">
    <property type="protein sequence ID" value="MFC5494537.1"/>
    <property type="molecule type" value="Genomic_DNA"/>
</dbReference>
<evidence type="ECO:0000313" key="3">
    <source>
        <dbReference type="Proteomes" id="UP001595956"/>
    </source>
</evidence>